<comment type="caution">
    <text evidence="10">The sequence shown here is derived from an EMBL/GenBank/DDBJ whole genome shotgun (WGS) entry which is preliminary data.</text>
</comment>
<keyword evidence="11" id="KW-1185">Reference proteome</keyword>
<name>A0A7W7R785_KITKI</name>
<gene>
    <name evidence="10" type="ORF">FHR34_005700</name>
</gene>
<dbReference type="Gene3D" id="3.30.870.10">
    <property type="entry name" value="Endonuclease Chain A"/>
    <property type="match status" value="2"/>
</dbReference>
<comment type="catalytic activity">
    <reaction evidence="1">
        <text>a 1,2-diacyl-sn-glycero-3-phosphocholine + H2O = a 1,2-diacyl-sn-glycero-3-phosphate + choline + H(+)</text>
        <dbReference type="Rhea" id="RHEA:14445"/>
        <dbReference type="ChEBI" id="CHEBI:15354"/>
        <dbReference type="ChEBI" id="CHEBI:15377"/>
        <dbReference type="ChEBI" id="CHEBI:15378"/>
        <dbReference type="ChEBI" id="CHEBI:57643"/>
        <dbReference type="ChEBI" id="CHEBI:58608"/>
        <dbReference type="EC" id="3.1.4.4"/>
    </reaction>
</comment>
<feature type="signal peptide" evidence="8">
    <location>
        <begin position="1"/>
        <end position="30"/>
    </location>
</feature>
<evidence type="ECO:0000259" key="9">
    <source>
        <dbReference type="PROSITE" id="PS50035"/>
    </source>
</evidence>
<dbReference type="InterPro" id="IPR006644">
    <property type="entry name" value="Cadg"/>
</dbReference>
<reference evidence="10 11" key="1">
    <citation type="submission" date="2020-08" db="EMBL/GenBank/DDBJ databases">
        <title>Sequencing the genomes of 1000 actinobacteria strains.</title>
        <authorList>
            <person name="Klenk H.-P."/>
        </authorList>
    </citation>
    <scope>NUCLEOTIDE SEQUENCE [LARGE SCALE GENOMIC DNA]</scope>
    <source>
        <strain evidence="10 11">DSM 41654</strain>
    </source>
</reference>
<dbReference type="InterPro" id="IPR051406">
    <property type="entry name" value="PLD_domain"/>
</dbReference>
<dbReference type="GO" id="GO:0016042">
    <property type="term" value="P:lipid catabolic process"/>
    <property type="evidence" value="ECO:0007669"/>
    <property type="project" value="UniProtKB-KW"/>
</dbReference>
<dbReference type="PANTHER" id="PTHR43856">
    <property type="entry name" value="CARDIOLIPIN HYDROLASE"/>
    <property type="match status" value="1"/>
</dbReference>
<organism evidence="10 11">
    <name type="scientific">Kitasatospora kifunensis</name>
    <name type="common">Streptomyces kifunensis</name>
    <dbReference type="NCBI Taxonomy" id="58351"/>
    <lineage>
        <taxon>Bacteria</taxon>
        <taxon>Bacillati</taxon>
        <taxon>Actinomycetota</taxon>
        <taxon>Actinomycetes</taxon>
        <taxon>Kitasatosporales</taxon>
        <taxon>Streptomycetaceae</taxon>
        <taxon>Kitasatospora</taxon>
    </lineage>
</organism>
<keyword evidence="8" id="KW-0732">Signal</keyword>
<dbReference type="RefSeq" id="WP_246560121.1">
    <property type="nucleotide sequence ID" value="NZ_JACHJV010000001.1"/>
</dbReference>
<dbReference type="Proteomes" id="UP000540506">
    <property type="component" value="Unassembled WGS sequence"/>
</dbReference>
<dbReference type="Gene3D" id="2.60.40.10">
    <property type="entry name" value="Immunoglobulins"/>
    <property type="match status" value="2"/>
</dbReference>
<evidence type="ECO:0000313" key="10">
    <source>
        <dbReference type="EMBL" id="MBB4926707.1"/>
    </source>
</evidence>
<evidence type="ECO:0000256" key="2">
    <source>
        <dbReference type="ARBA" id="ARBA00008664"/>
    </source>
</evidence>
<feature type="domain" description="PLD phosphodiesterase" evidence="9">
    <location>
        <begin position="265"/>
        <end position="296"/>
    </location>
</feature>
<accession>A0A7W7R785</accession>
<dbReference type="InterPro" id="IPR006311">
    <property type="entry name" value="TAT_signal"/>
</dbReference>
<dbReference type="PROSITE" id="PS51318">
    <property type="entry name" value="TAT"/>
    <property type="match status" value="1"/>
</dbReference>
<feature type="domain" description="PLD phosphodiesterase" evidence="9">
    <location>
        <begin position="117"/>
        <end position="144"/>
    </location>
</feature>
<dbReference type="InterPro" id="IPR015919">
    <property type="entry name" value="Cadherin-like_sf"/>
</dbReference>
<dbReference type="Pfam" id="PF13091">
    <property type="entry name" value="PLDc_2"/>
    <property type="match status" value="2"/>
</dbReference>
<comment type="similarity">
    <text evidence="2">Belongs to the phospholipase D family.</text>
</comment>
<evidence type="ECO:0000256" key="1">
    <source>
        <dbReference type="ARBA" id="ARBA00000798"/>
    </source>
</evidence>
<dbReference type="GO" id="GO:0004630">
    <property type="term" value="F:phospholipase D activity"/>
    <property type="evidence" value="ECO:0007669"/>
    <property type="project" value="UniProtKB-EC"/>
</dbReference>
<dbReference type="EC" id="3.1.4.4" evidence="3"/>
<dbReference type="GO" id="GO:0005975">
    <property type="term" value="P:carbohydrate metabolic process"/>
    <property type="evidence" value="ECO:0007669"/>
    <property type="project" value="UniProtKB-ARBA"/>
</dbReference>
<dbReference type="GO" id="GO:0016020">
    <property type="term" value="C:membrane"/>
    <property type="evidence" value="ECO:0007669"/>
    <property type="project" value="InterPro"/>
</dbReference>
<dbReference type="InterPro" id="IPR025202">
    <property type="entry name" value="PLD-like_dom"/>
</dbReference>
<dbReference type="Gene3D" id="2.60.120.260">
    <property type="entry name" value="Galactose-binding domain-like"/>
    <property type="match status" value="1"/>
</dbReference>
<dbReference type="GO" id="GO:0005509">
    <property type="term" value="F:calcium ion binding"/>
    <property type="evidence" value="ECO:0007669"/>
    <property type="project" value="InterPro"/>
</dbReference>
<feature type="chain" id="PRO_5031139320" description="phospholipase D" evidence="8">
    <location>
        <begin position="31"/>
        <end position="672"/>
    </location>
</feature>
<dbReference type="InterPro" id="IPR001736">
    <property type="entry name" value="PLipase_D/transphosphatidylase"/>
</dbReference>
<protein>
    <recommendedName>
        <fullName evidence="3">phospholipase D</fullName>
        <ecNumber evidence="3">3.1.4.4</ecNumber>
    </recommendedName>
</protein>
<dbReference type="PANTHER" id="PTHR43856:SF1">
    <property type="entry name" value="MITOCHONDRIAL CARDIOLIPIN HYDROLASE"/>
    <property type="match status" value="1"/>
</dbReference>
<feature type="region of interest" description="Disordered" evidence="7">
    <location>
        <begin position="388"/>
        <end position="408"/>
    </location>
</feature>
<evidence type="ECO:0000256" key="7">
    <source>
        <dbReference type="SAM" id="MobiDB-lite"/>
    </source>
</evidence>
<evidence type="ECO:0000256" key="4">
    <source>
        <dbReference type="ARBA" id="ARBA00022801"/>
    </source>
</evidence>
<dbReference type="SUPFAM" id="SSF56024">
    <property type="entry name" value="Phospholipase D/nuclease"/>
    <property type="match status" value="2"/>
</dbReference>
<dbReference type="Pfam" id="PF05345">
    <property type="entry name" value="He_PIG"/>
    <property type="match status" value="2"/>
</dbReference>
<sequence>MRPTRRALLTLAAGATAAASALMPVTAAHASAGTYSLVILPDQGESAIYNFVNSATKSIDVTIYELRDTTLVNDLVAKEKAGIPVRVILDSKQTSVNSAAYSALSAAGVGVTYSSSSFVYTHQKTITVDGAKSYISTGNFDTTYYATSRDYGVFDTDAKDVAAIEQVFNADYAKTSITPSDGDDLVWSPTDSQTQLLALVNGAQHSLDVQEEEFGDTALVNAIVADAQRGVTVRVVAENENSTYTSELNQVTAAGGKVTTYTSSTGFYVHAKAIVADYGTSSAKVFAGSENFSDNSLNHNRELGLIVNDLGVINGIEATFSADFNQVSSAGVTVANPGNQSGTVGTTASLQVSATDTAGGTLSYAATGLPAGLSINSSTGLISGTPTTAGTSSLSVTATDSTGPSGSTSFGWTVNPGGGGTNTVTVANPGAQSGTVGTAASLQVSATDSASGQSLNYSATGLPAGLSINSSTGLISGTPTTAGTSSVSVTATDSTNASGTTTFSWTVNPSSGGSCTAAQLLGNPGFETGSAAPWATSSGVISDSSTEPPHSGSWDAWLDGYGTTHTDTLAQSVTLPTGCSSYQLSFWLHVDTAETSTTKAYDTLAVQVLNSAGTVLSTLHTYSNLDHNTGYAQHTFDLSAYAGQNVTLKFTGSEDNEYQTSFVIDDTALNVQ</sequence>
<dbReference type="CDD" id="cd09128">
    <property type="entry name" value="PLDc_unchar1_2"/>
    <property type="match status" value="1"/>
</dbReference>
<dbReference type="SMART" id="SM00736">
    <property type="entry name" value="CADG"/>
    <property type="match status" value="2"/>
</dbReference>
<dbReference type="SUPFAM" id="SSF49313">
    <property type="entry name" value="Cadherin-like"/>
    <property type="match status" value="2"/>
</dbReference>
<dbReference type="GO" id="GO:0006793">
    <property type="term" value="P:phosphorus metabolic process"/>
    <property type="evidence" value="ECO:0007669"/>
    <property type="project" value="UniProtKB-ARBA"/>
</dbReference>
<keyword evidence="5" id="KW-0442">Lipid degradation</keyword>
<evidence type="ECO:0000256" key="6">
    <source>
        <dbReference type="ARBA" id="ARBA00023098"/>
    </source>
</evidence>
<dbReference type="InterPro" id="IPR013783">
    <property type="entry name" value="Ig-like_fold"/>
</dbReference>
<keyword evidence="4" id="KW-0378">Hydrolase</keyword>
<evidence type="ECO:0000313" key="11">
    <source>
        <dbReference type="Proteomes" id="UP000540506"/>
    </source>
</evidence>
<evidence type="ECO:0000256" key="5">
    <source>
        <dbReference type="ARBA" id="ARBA00022963"/>
    </source>
</evidence>
<dbReference type="EMBL" id="JACHJV010000001">
    <property type="protein sequence ID" value="MBB4926707.1"/>
    <property type="molecule type" value="Genomic_DNA"/>
</dbReference>
<keyword evidence="6" id="KW-0443">Lipid metabolism</keyword>
<proteinExistence type="inferred from homology"/>
<dbReference type="PROSITE" id="PS50035">
    <property type="entry name" value="PLD"/>
    <property type="match status" value="2"/>
</dbReference>
<dbReference type="GO" id="GO:0016891">
    <property type="term" value="F:RNA endonuclease activity producing 5'-phosphomonoesters, hydrolytic mechanism"/>
    <property type="evidence" value="ECO:0007669"/>
    <property type="project" value="TreeGrafter"/>
</dbReference>
<evidence type="ECO:0000256" key="8">
    <source>
        <dbReference type="SAM" id="SignalP"/>
    </source>
</evidence>
<evidence type="ECO:0000256" key="3">
    <source>
        <dbReference type="ARBA" id="ARBA00012027"/>
    </source>
</evidence>
<dbReference type="AlphaFoldDB" id="A0A7W7R785"/>